<keyword evidence="1 2" id="KW-0238">DNA-binding</keyword>
<dbReference type="Gene3D" id="1.10.357.10">
    <property type="entry name" value="Tetracycline Repressor, domain 2"/>
    <property type="match status" value="1"/>
</dbReference>
<dbReference type="InterPro" id="IPR001647">
    <property type="entry name" value="HTH_TetR"/>
</dbReference>
<dbReference type="GO" id="GO:0003677">
    <property type="term" value="F:DNA binding"/>
    <property type="evidence" value="ECO:0007669"/>
    <property type="project" value="UniProtKB-UniRule"/>
</dbReference>
<reference evidence="4 5" key="1">
    <citation type="submission" date="2017-06" db="EMBL/GenBank/DDBJ databases">
        <title>Complete genome sequence of Paenibacillus odorifer CBA7130.</title>
        <authorList>
            <person name="Nam Y.-D."/>
            <person name="Kang J."/>
            <person name="Chung W.-H."/>
        </authorList>
    </citation>
    <scope>NUCLEOTIDE SEQUENCE [LARGE SCALE GENOMIC DNA]</scope>
    <source>
        <strain evidence="4 5">CBA7130</strain>
    </source>
</reference>
<dbReference type="Pfam" id="PF00440">
    <property type="entry name" value="TetR_N"/>
    <property type="match status" value="1"/>
</dbReference>
<dbReference type="AlphaFoldDB" id="A0AAD0KI53"/>
<dbReference type="InterPro" id="IPR050624">
    <property type="entry name" value="HTH-type_Tx_Regulator"/>
</dbReference>
<dbReference type="Pfam" id="PF14278">
    <property type="entry name" value="TetR_C_8"/>
    <property type="match status" value="1"/>
</dbReference>
<sequence length="207" mass="24074">MEVVFLIQEEHEDRRTRRTRQALKSAFVELILENSYDSVTILDVTNRADYNRGTFYKHFESKEALLKEIHDEFLQGIGEALLDPYEGLERIEATEVFPSILQLFEYIEGHKAEFLALSAVERGKMTVELFDRLRESMREDMRIEIEADAAPVDYEIMLSYQMSATVGVIMHWAEVNFKYSASYMAEQLITLVNSKIDHIAFMKKTNG</sequence>
<dbReference type="PRINTS" id="PR00455">
    <property type="entry name" value="HTHTETR"/>
</dbReference>
<feature type="DNA-binding region" description="H-T-H motif" evidence="2">
    <location>
        <begin position="40"/>
        <end position="59"/>
    </location>
</feature>
<evidence type="ECO:0000259" key="3">
    <source>
        <dbReference type="PROSITE" id="PS50977"/>
    </source>
</evidence>
<dbReference type="InterPro" id="IPR009057">
    <property type="entry name" value="Homeodomain-like_sf"/>
</dbReference>
<evidence type="ECO:0000256" key="1">
    <source>
        <dbReference type="ARBA" id="ARBA00023125"/>
    </source>
</evidence>
<dbReference type="Proteomes" id="UP000249163">
    <property type="component" value="Chromosome"/>
</dbReference>
<dbReference type="InterPro" id="IPR039532">
    <property type="entry name" value="TetR_C_Firmicutes"/>
</dbReference>
<dbReference type="PANTHER" id="PTHR43479">
    <property type="entry name" value="ACREF/ENVCD OPERON REPRESSOR-RELATED"/>
    <property type="match status" value="1"/>
</dbReference>
<gene>
    <name evidence="4" type="ORF">CD191_14185</name>
</gene>
<evidence type="ECO:0000313" key="5">
    <source>
        <dbReference type="Proteomes" id="UP000249163"/>
    </source>
</evidence>
<dbReference type="PROSITE" id="PS50977">
    <property type="entry name" value="HTH_TETR_2"/>
    <property type="match status" value="1"/>
</dbReference>
<dbReference type="SUPFAM" id="SSF46689">
    <property type="entry name" value="Homeodomain-like"/>
    <property type="match status" value="1"/>
</dbReference>
<evidence type="ECO:0000313" key="4">
    <source>
        <dbReference type="EMBL" id="AWV33669.1"/>
    </source>
</evidence>
<feature type="domain" description="HTH tetR-type" evidence="3">
    <location>
        <begin position="17"/>
        <end position="77"/>
    </location>
</feature>
<name>A0AAD0KI53_9BACL</name>
<organism evidence="4 5">
    <name type="scientific">Paenibacillus odorifer</name>
    <dbReference type="NCBI Taxonomy" id="189426"/>
    <lineage>
        <taxon>Bacteria</taxon>
        <taxon>Bacillati</taxon>
        <taxon>Bacillota</taxon>
        <taxon>Bacilli</taxon>
        <taxon>Bacillales</taxon>
        <taxon>Paenibacillaceae</taxon>
        <taxon>Paenibacillus</taxon>
    </lineage>
</organism>
<evidence type="ECO:0000256" key="2">
    <source>
        <dbReference type="PROSITE-ProRule" id="PRU00335"/>
    </source>
</evidence>
<dbReference type="PANTHER" id="PTHR43479:SF7">
    <property type="entry name" value="TETR-FAMILY TRANSCRIPTIONAL REGULATOR"/>
    <property type="match status" value="1"/>
</dbReference>
<accession>A0AAD0KI53</accession>
<protein>
    <recommendedName>
        <fullName evidence="3">HTH tetR-type domain-containing protein</fullName>
    </recommendedName>
</protein>
<proteinExistence type="predicted"/>
<dbReference type="EMBL" id="CP021965">
    <property type="protein sequence ID" value="AWV33669.1"/>
    <property type="molecule type" value="Genomic_DNA"/>
</dbReference>